<gene>
    <name evidence="1" type="ORF">PIN31115_02089</name>
</gene>
<dbReference type="EMBL" id="CABPSI010000002">
    <property type="protein sequence ID" value="VVE00714.1"/>
    <property type="molecule type" value="Genomic_DNA"/>
</dbReference>
<accession>A0A5E4UM99</accession>
<name>A0A5E4UM99_9BURK</name>
<dbReference type="RefSeq" id="WP_150683974.1">
    <property type="nucleotide sequence ID" value="NZ_CABPSI010000002.1"/>
</dbReference>
<organism evidence="1 2">
    <name type="scientific">Pandoraea iniqua</name>
    <dbReference type="NCBI Taxonomy" id="2508288"/>
    <lineage>
        <taxon>Bacteria</taxon>
        <taxon>Pseudomonadati</taxon>
        <taxon>Pseudomonadota</taxon>
        <taxon>Betaproteobacteria</taxon>
        <taxon>Burkholderiales</taxon>
        <taxon>Burkholderiaceae</taxon>
        <taxon>Pandoraea</taxon>
    </lineage>
</organism>
<protein>
    <recommendedName>
        <fullName evidence="3">N-acetyltransferase domain-containing protein</fullName>
    </recommendedName>
</protein>
<dbReference type="Proteomes" id="UP000333828">
    <property type="component" value="Unassembled WGS sequence"/>
</dbReference>
<dbReference type="SUPFAM" id="SSF55729">
    <property type="entry name" value="Acyl-CoA N-acyltransferases (Nat)"/>
    <property type="match status" value="1"/>
</dbReference>
<dbReference type="InterPro" id="IPR016181">
    <property type="entry name" value="Acyl_CoA_acyltransferase"/>
</dbReference>
<sequence length="152" mass="17110">MKRILWDARDRVLGFVADHVDAEVWRPDAQAIGLEHDGNLVAGVVYEAKSGPNILMHVASDGSRHWMTPAYLSACFRYPFVQEGCTRITGLVRADNVEAQRFDEHLGFKREGQLRAACTDGTDLIVYGMLKSECRFIEGKYHAALISELRRS</sequence>
<evidence type="ECO:0000313" key="1">
    <source>
        <dbReference type="EMBL" id="VVE00714.1"/>
    </source>
</evidence>
<dbReference type="AlphaFoldDB" id="A0A5E4UM99"/>
<evidence type="ECO:0000313" key="2">
    <source>
        <dbReference type="Proteomes" id="UP000333828"/>
    </source>
</evidence>
<evidence type="ECO:0008006" key="3">
    <source>
        <dbReference type="Google" id="ProtNLM"/>
    </source>
</evidence>
<keyword evidence="2" id="KW-1185">Reference proteome</keyword>
<proteinExistence type="predicted"/>
<dbReference type="Gene3D" id="3.40.630.30">
    <property type="match status" value="1"/>
</dbReference>
<reference evidence="1 2" key="1">
    <citation type="submission" date="2019-08" db="EMBL/GenBank/DDBJ databases">
        <authorList>
            <person name="Peeters C."/>
        </authorList>
    </citation>
    <scope>NUCLEOTIDE SEQUENCE [LARGE SCALE GENOMIC DNA]</scope>
    <source>
        <strain evidence="1 2">LMG 31115</strain>
    </source>
</reference>